<dbReference type="Gene3D" id="3.60.20.10">
    <property type="entry name" value="Glutamine Phosphoribosylpyrophosphate, subunit 1, domain 1"/>
    <property type="match status" value="1"/>
</dbReference>
<dbReference type="Gene3D" id="1.10.1400.10">
    <property type="match status" value="1"/>
</dbReference>
<evidence type="ECO:0000313" key="5">
    <source>
        <dbReference type="EMBL" id="MFD1314481.1"/>
    </source>
</evidence>
<keyword evidence="4" id="KW-0472">Membrane</keyword>
<dbReference type="RefSeq" id="WP_377176123.1">
    <property type="nucleotide sequence ID" value="NZ_JBHTMY010000002.1"/>
</dbReference>
<accession>A0ABW3XY33</accession>
<sequence length="780" mass="89669">MIKRIIRVLIVIIFILGILAWFFVRNNKPIYSGKLDLEKLRDSVSVYFDEVGVPHIYANNTADAYLALGYLHAQDRLWQMELMRRIGPGRLSEIFGKDMIQTDKLFRGMGIELAAKKSLAKIDTNSISFQYARAYLDGVNQFITHGKTPIEFRLLGIEKETYTILDIYNVFGYMSFGFAQAYKTDPLLTDLHEKLGSLYLRDLDVNNDPRTTLIKNYTNGIEKRSAGAISKQINELTMNLPIPPFVGSNSWVIGSKKTKEKGVILANDPHIEFSQPSVWYQAHIKSPDYEMYGFHLALTPFPLLAHNRDFAYGLTMFQNDDLNFYYESGDFLERKEIIKVKGEDDVEFIVKTGKKGPIMNNLFKGLDSTKSISMDWIYTKSNNDLLDVTYLMSHAKSLSEFKSGVSKIHAPGLNVMYGDKNNNIAWFAAAKLFRFSEEIDTKFILDPAYSNSEINLLGFDQNPQAINPPWNYVYSANNQPEEIENGYYPGYYLPEDRAKRIVQLLSDKNDFSKSDVEKMILDNTSSVVPGLVRTVLGNLTKVNFSENENKALEILKNWDGSYTQKSIAPSIYNLFLYHFASLTFKDEMGDDYFQMFLNTHLFKRQIAKQIKNLNSIWWDDISTKEYKENRDEIFTNAFHKTIQQLEKEYGDNLEEWTWDQSLSVTHKHAFDKVAVLRPFFNVGPFKTDGGNEVLNNQIFYLNDIGKYQVKAGPSTRRIIDFSDIENSSTIIPTGQSGNIFSKHYKDQAEKYHAGEFVKMKLNEAEIKQAKDVLILYPKKD</sequence>
<dbReference type="InterPro" id="IPR043147">
    <property type="entry name" value="Penicillin_amidase_A-knob"/>
</dbReference>
<gene>
    <name evidence="5" type="ORF">ACFQ39_02545</name>
</gene>
<dbReference type="InterPro" id="IPR014395">
    <property type="entry name" value="Pen/GL7ACA/AHL_acylase"/>
</dbReference>
<keyword evidence="4" id="KW-1133">Transmembrane helix</keyword>
<dbReference type="SUPFAM" id="SSF56235">
    <property type="entry name" value="N-terminal nucleophile aminohydrolases (Ntn hydrolases)"/>
    <property type="match status" value="1"/>
</dbReference>
<comment type="similarity">
    <text evidence="1">Belongs to the peptidase S45 family.</text>
</comment>
<dbReference type="PANTHER" id="PTHR34218:SF5">
    <property type="entry name" value="PENICILLIN ACYLASE FAMILY PROTEIN"/>
    <property type="match status" value="1"/>
</dbReference>
<protein>
    <submittedName>
        <fullName evidence="5">Penicillin acylase family protein</fullName>
    </submittedName>
</protein>
<dbReference type="InterPro" id="IPR023343">
    <property type="entry name" value="Penicillin_amidase_dom1"/>
</dbReference>
<dbReference type="Pfam" id="PF01804">
    <property type="entry name" value="Penicil_amidase"/>
    <property type="match status" value="1"/>
</dbReference>
<dbReference type="PIRSF" id="PIRSF001227">
    <property type="entry name" value="Pen_acylase"/>
    <property type="match status" value="1"/>
</dbReference>
<dbReference type="CDD" id="cd03747">
    <property type="entry name" value="Ntn_PGA_like"/>
    <property type="match status" value="1"/>
</dbReference>
<proteinExistence type="inferred from homology"/>
<dbReference type="EMBL" id="JBHTMY010000002">
    <property type="protein sequence ID" value="MFD1314481.1"/>
    <property type="molecule type" value="Genomic_DNA"/>
</dbReference>
<reference evidence="6" key="1">
    <citation type="journal article" date="2019" name="Int. J. Syst. Evol. Microbiol.">
        <title>The Global Catalogue of Microorganisms (GCM) 10K type strain sequencing project: providing services to taxonomists for standard genome sequencing and annotation.</title>
        <authorList>
            <consortium name="The Broad Institute Genomics Platform"/>
            <consortium name="The Broad Institute Genome Sequencing Center for Infectious Disease"/>
            <person name="Wu L."/>
            <person name="Ma J."/>
        </authorList>
    </citation>
    <scope>NUCLEOTIDE SEQUENCE [LARGE SCALE GENOMIC DNA]</scope>
    <source>
        <strain evidence="6">CCUG 61485</strain>
    </source>
</reference>
<evidence type="ECO:0000256" key="2">
    <source>
        <dbReference type="ARBA" id="ARBA00022801"/>
    </source>
</evidence>
<keyword evidence="3" id="KW-0865">Zymogen</keyword>
<feature type="transmembrane region" description="Helical" evidence="4">
    <location>
        <begin position="5"/>
        <end position="24"/>
    </location>
</feature>
<dbReference type="Gene3D" id="1.10.439.10">
    <property type="entry name" value="Penicillin Amidohydrolase, domain 1"/>
    <property type="match status" value="1"/>
</dbReference>
<evidence type="ECO:0000256" key="3">
    <source>
        <dbReference type="ARBA" id="ARBA00023145"/>
    </source>
</evidence>
<name>A0ABW3XY33_9FLAO</name>
<evidence type="ECO:0000256" key="1">
    <source>
        <dbReference type="ARBA" id="ARBA00006586"/>
    </source>
</evidence>
<evidence type="ECO:0000313" key="6">
    <source>
        <dbReference type="Proteomes" id="UP001597201"/>
    </source>
</evidence>
<dbReference type="Gene3D" id="2.30.120.10">
    <property type="match status" value="1"/>
</dbReference>
<comment type="caution">
    <text evidence="5">The sequence shown here is derived from an EMBL/GenBank/DDBJ whole genome shotgun (WGS) entry which is preliminary data.</text>
</comment>
<evidence type="ECO:0000256" key="4">
    <source>
        <dbReference type="SAM" id="Phobius"/>
    </source>
</evidence>
<dbReference type="InterPro" id="IPR043146">
    <property type="entry name" value="Penicillin_amidase_N_B-knob"/>
</dbReference>
<dbReference type="Proteomes" id="UP001597201">
    <property type="component" value="Unassembled WGS sequence"/>
</dbReference>
<keyword evidence="6" id="KW-1185">Reference proteome</keyword>
<keyword evidence="2" id="KW-0378">Hydrolase</keyword>
<organism evidence="5 6">
    <name type="scientific">Namhaeicola litoreus</name>
    <dbReference type="NCBI Taxonomy" id="1052145"/>
    <lineage>
        <taxon>Bacteria</taxon>
        <taxon>Pseudomonadati</taxon>
        <taxon>Bacteroidota</taxon>
        <taxon>Flavobacteriia</taxon>
        <taxon>Flavobacteriales</taxon>
        <taxon>Flavobacteriaceae</taxon>
        <taxon>Namhaeicola</taxon>
    </lineage>
</organism>
<dbReference type="InterPro" id="IPR029055">
    <property type="entry name" value="Ntn_hydrolases_N"/>
</dbReference>
<dbReference type="PANTHER" id="PTHR34218">
    <property type="entry name" value="PEPTIDASE S45 PENICILLIN AMIDASE"/>
    <property type="match status" value="1"/>
</dbReference>
<dbReference type="InterPro" id="IPR002692">
    <property type="entry name" value="S45"/>
</dbReference>
<keyword evidence="4" id="KW-0812">Transmembrane</keyword>